<dbReference type="InterPro" id="IPR036390">
    <property type="entry name" value="WH_DNA-bd_sf"/>
</dbReference>
<evidence type="ECO:0000313" key="8">
    <source>
        <dbReference type="Proteomes" id="UP000757540"/>
    </source>
</evidence>
<organism evidence="7 8">
    <name type="scientific">Isoptericola halotolerans</name>
    <dbReference type="NCBI Taxonomy" id="300560"/>
    <lineage>
        <taxon>Bacteria</taxon>
        <taxon>Bacillati</taxon>
        <taxon>Actinomycetota</taxon>
        <taxon>Actinomycetes</taxon>
        <taxon>Micrococcales</taxon>
        <taxon>Promicromonosporaceae</taxon>
        <taxon>Isoptericola</taxon>
    </lineage>
</organism>
<comment type="similarity">
    <text evidence="1">Belongs to the Fur family.</text>
</comment>
<name>A0ABX2A3Y1_9MICO</name>
<dbReference type="Pfam" id="PF01475">
    <property type="entry name" value="FUR"/>
    <property type="match status" value="1"/>
</dbReference>
<dbReference type="InterPro" id="IPR036388">
    <property type="entry name" value="WH-like_DNA-bd_sf"/>
</dbReference>
<sequence length="169" mass="17883">MTRSPGATPVDHEELHVDADEAVRRATDRLRAASLRVTTPRRAVIHVLAGRHDPMTAEQIVTAVGADGHRASVYRTLELLVERSVVDRRLAPGGGPVYHLATVAPEHEHLHLVCSGCGAVGALPVTALHGAVDGIRAATGFVVDAPAVTLPGRCERCAAGLSRQQHREA</sequence>
<dbReference type="EMBL" id="JABEZU010000001">
    <property type="protein sequence ID" value="NOV96286.1"/>
    <property type="molecule type" value="Genomic_DNA"/>
</dbReference>
<keyword evidence="6" id="KW-0804">Transcription</keyword>
<dbReference type="InterPro" id="IPR043135">
    <property type="entry name" value="Fur_C"/>
</dbReference>
<dbReference type="PANTHER" id="PTHR33202">
    <property type="entry name" value="ZINC UPTAKE REGULATION PROTEIN"/>
    <property type="match status" value="1"/>
</dbReference>
<evidence type="ECO:0000256" key="2">
    <source>
        <dbReference type="ARBA" id="ARBA00022491"/>
    </source>
</evidence>
<keyword evidence="8" id="KW-1185">Reference proteome</keyword>
<evidence type="ECO:0000256" key="5">
    <source>
        <dbReference type="ARBA" id="ARBA00023125"/>
    </source>
</evidence>
<evidence type="ECO:0000313" key="7">
    <source>
        <dbReference type="EMBL" id="NOV96286.1"/>
    </source>
</evidence>
<dbReference type="Gene3D" id="1.10.10.10">
    <property type="entry name" value="Winged helix-like DNA-binding domain superfamily/Winged helix DNA-binding domain"/>
    <property type="match status" value="1"/>
</dbReference>
<evidence type="ECO:0000256" key="3">
    <source>
        <dbReference type="ARBA" id="ARBA00022833"/>
    </source>
</evidence>
<keyword evidence="5" id="KW-0238">DNA-binding</keyword>
<keyword evidence="3" id="KW-0862">Zinc</keyword>
<keyword evidence="2" id="KW-0678">Repressor</keyword>
<dbReference type="PANTHER" id="PTHR33202:SF7">
    <property type="entry name" value="FERRIC UPTAKE REGULATION PROTEIN"/>
    <property type="match status" value="1"/>
</dbReference>
<protein>
    <submittedName>
        <fullName evidence="7">Fur family ferric uptake transcriptional regulator</fullName>
    </submittedName>
</protein>
<dbReference type="CDD" id="cd07153">
    <property type="entry name" value="Fur_like"/>
    <property type="match status" value="1"/>
</dbReference>
<dbReference type="SUPFAM" id="SSF46785">
    <property type="entry name" value="Winged helix' DNA-binding domain"/>
    <property type="match status" value="1"/>
</dbReference>
<dbReference type="Gene3D" id="3.30.1490.190">
    <property type="match status" value="1"/>
</dbReference>
<evidence type="ECO:0000256" key="4">
    <source>
        <dbReference type="ARBA" id="ARBA00023015"/>
    </source>
</evidence>
<reference evidence="7 8" key="1">
    <citation type="submission" date="2020-05" db="EMBL/GenBank/DDBJ databases">
        <title>Genomic Encyclopedia of Type Strains, Phase III (KMG-III): the genomes of soil and plant-associated and newly described type strains.</title>
        <authorList>
            <person name="Whitman W."/>
        </authorList>
    </citation>
    <scope>NUCLEOTIDE SEQUENCE [LARGE SCALE GENOMIC DNA]</scope>
    <source>
        <strain evidence="7 8">KCTC 19046</strain>
    </source>
</reference>
<proteinExistence type="inferred from homology"/>
<gene>
    <name evidence="7" type="ORF">HDG69_000839</name>
</gene>
<accession>A0ABX2A3Y1</accession>
<dbReference type="RefSeq" id="WP_171782487.1">
    <property type="nucleotide sequence ID" value="NZ_BAAAML010000002.1"/>
</dbReference>
<dbReference type="InterPro" id="IPR002481">
    <property type="entry name" value="FUR"/>
</dbReference>
<evidence type="ECO:0000256" key="1">
    <source>
        <dbReference type="ARBA" id="ARBA00007957"/>
    </source>
</evidence>
<keyword evidence="4" id="KW-0805">Transcription regulation</keyword>
<comment type="caution">
    <text evidence="7">The sequence shown here is derived from an EMBL/GenBank/DDBJ whole genome shotgun (WGS) entry which is preliminary data.</text>
</comment>
<dbReference type="Proteomes" id="UP000757540">
    <property type="component" value="Unassembled WGS sequence"/>
</dbReference>
<evidence type="ECO:0000256" key="6">
    <source>
        <dbReference type="ARBA" id="ARBA00023163"/>
    </source>
</evidence>